<accession>A0A251RSX6</accession>
<dbReference type="InParanoid" id="A0A251RSX6"/>
<name>A0A251RSX6_HELAN</name>
<dbReference type="AlphaFoldDB" id="A0A251RSX6"/>
<gene>
    <name evidence="1" type="ORF">HannXRQ_Chr17g0561351</name>
</gene>
<evidence type="ECO:0000313" key="2">
    <source>
        <dbReference type="Proteomes" id="UP000215914"/>
    </source>
</evidence>
<sequence>MLFVQTLSIYKNKQSCIFSLQTFRLHLHLCLQKQTAPKTACLLASAPPPPLSPTIPVANTLIKTPATLLPFGPSPFSPHIYHLYTRGCFSPVLICLALIFKGFLPAFCKITTTRIQKRKIYKIKLHKKSSNFTKPRKHSINGFRRFTSRIPNRVEGFKVGAILRAMSLKWCIKFVVKATKICIISCG</sequence>
<dbReference type="EMBL" id="CM007906">
    <property type="protein sequence ID" value="OTF87397.1"/>
    <property type="molecule type" value="Genomic_DNA"/>
</dbReference>
<keyword evidence="2" id="KW-1185">Reference proteome</keyword>
<organism evidence="1 2">
    <name type="scientific">Helianthus annuus</name>
    <name type="common">Common sunflower</name>
    <dbReference type="NCBI Taxonomy" id="4232"/>
    <lineage>
        <taxon>Eukaryota</taxon>
        <taxon>Viridiplantae</taxon>
        <taxon>Streptophyta</taxon>
        <taxon>Embryophyta</taxon>
        <taxon>Tracheophyta</taxon>
        <taxon>Spermatophyta</taxon>
        <taxon>Magnoliopsida</taxon>
        <taxon>eudicotyledons</taxon>
        <taxon>Gunneridae</taxon>
        <taxon>Pentapetalae</taxon>
        <taxon>asterids</taxon>
        <taxon>campanulids</taxon>
        <taxon>Asterales</taxon>
        <taxon>Asteraceae</taxon>
        <taxon>Asteroideae</taxon>
        <taxon>Heliantheae alliance</taxon>
        <taxon>Heliantheae</taxon>
        <taxon>Helianthus</taxon>
    </lineage>
</organism>
<evidence type="ECO:0000313" key="1">
    <source>
        <dbReference type="EMBL" id="OTF87397.1"/>
    </source>
</evidence>
<reference evidence="2" key="1">
    <citation type="journal article" date="2017" name="Nature">
        <title>The sunflower genome provides insights into oil metabolism, flowering and Asterid evolution.</title>
        <authorList>
            <person name="Badouin H."/>
            <person name="Gouzy J."/>
            <person name="Grassa C.J."/>
            <person name="Murat F."/>
            <person name="Staton S.E."/>
            <person name="Cottret L."/>
            <person name="Lelandais-Briere C."/>
            <person name="Owens G.L."/>
            <person name="Carrere S."/>
            <person name="Mayjonade B."/>
            <person name="Legrand L."/>
            <person name="Gill N."/>
            <person name="Kane N.C."/>
            <person name="Bowers J.E."/>
            <person name="Hubner S."/>
            <person name="Bellec A."/>
            <person name="Berard A."/>
            <person name="Berges H."/>
            <person name="Blanchet N."/>
            <person name="Boniface M.C."/>
            <person name="Brunel D."/>
            <person name="Catrice O."/>
            <person name="Chaidir N."/>
            <person name="Claudel C."/>
            <person name="Donnadieu C."/>
            <person name="Faraut T."/>
            <person name="Fievet G."/>
            <person name="Helmstetter N."/>
            <person name="King M."/>
            <person name="Knapp S.J."/>
            <person name="Lai Z."/>
            <person name="Le Paslier M.C."/>
            <person name="Lippi Y."/>
            <person name="Lorenzon L."/>
            <person name="Mandel J.R."/>
            <person name="Marage G."/>
            <person name="Marchand G."/>
            <person name="Marquand E."/>
            <person name="Bret-Mestries E."/>
            <person name="Morien E."/>
            <person name="Nambeesan S."/>
            <person name="Nguyen T."/>
            <person name="Pegot-Espagnet P."/>
            <person name="Pouilly N."/>
            <person name="Raftis F."/>
            <person name="Sallet E."/>
            <person name="Schiex T."/>
            <person name="Thomas J."/>
            <person name="Vandecasteele C."/>
            <person name="Vares D."/>
            <person name="Vear F."/>
            <person name="Vautrin S."/>
            <person name="Crespi M."/>
            <person name="Mangin B."/>
            <person name="Burke J.M."/>
            <person name="Salse J."/>
            <person name="Munos S."/>
            <person name="Vincourt P."/>
            <person name="Rieseberg L.H."/>
            <person name="Langlade N.B."/>
        </authorList>
    </citation>
    <scope>NUCLEOTIDE SEQUENCE [LARGE SCALE GENOMIC DNA]</scope>
    <source>
        <strain evidence="2">cv. SF193</strain>
    </source>
</reference>
<proteinExistence type="predicted"/>
<protein>
    <submittedName>
        <fullName evidence="1">Uncharacterized protein</fullName>
    </submittedName>
</protein>
<dbReference type="Proteomes" id="UP000215914">
    <property type="component" value="Chromosome 17"/>
</dbReference>